<evidence type="ECO:0000256" key="3">
    <source>
        <dbReference type="ARBA" id="ARBA00022692"/>
    </source>
</evidence>
<gene>
    <name evidence="9" type="ORF">EV652_102304</name>
</gene>
<dbReference type="PANTHER" id="PTHR35007">
    <property type="entry name" value="INTEGRAL MEMBRANE PROTEIN-RELATED"/>
    <property type="match status" value="1"/>
</dbReference>
<keyword evidence="4 6" id="KW-1133">Transmembrane helix</keyword>
<feature type="signal peptide" evidence="7">
    <location>
        <begin position="1"/>
        <end position="30"/>
    </location>
</feature>
<evidence type="ECO:0000256" key="5">
    <source>
        <dbReference type="ARBA" id="ARBA00023136"/>
    </source>
</evidence>
<evidence type="ECO:0000313" key="9">
    <source>
        <dbReference type="EMBL" id="TCO34238.1"/>
    </source>
</evidence>
<evidence type="ECO:0000256" key="1">
    <source>
        <dbReference type="ARBA" id="ARBA00004651"/>
    </source>
</evidence>
<keyword evidence="5 6" id="KW-0472">Membrane</keyword>
<dbReference type="SUPFAM" id="SSF53300">
    <property type="entry name" value="vWA-like"/>
    <property type="match status" value="1"/>
</dbReference>
<organism evidence="9 10">
    <name type="scientific">Kribbella steppae</name>
    <dbReference type="NCBI Taxonomy" id="2512223"/>
    <lineage>
        <taxon>Bacteria</taxon>
        <taxon>Bacillati</taxon>
        <taxon>Actinomycetota</taxon>
        <taxon>Actinomycetes</taxon>
        <taxon>Propionibacteriales</taxon>
        <taxon>Kribbellaceae</taxon>
        <taxon>Kribbella</taxon>
    </lineage>
</organism>
<dbReference type="GO" id="GO:0005886">
    <property type="term" value="C:plasma membrane"/>
    <property type="evidence" value="ECO:0007669"/>
    <property type="project" value="UniProtKB-SubCell"/>
</dbReference>
<feature type="transmembrane region" description="Helical" evidence="6">
    <location>
        <begin position="622"/>
        <end position="643"/>
    </location>
</feature>
<dbReference type="Pfam" id="PF13519">
    <property type="entry name" value="VWA_2"/>
    <property type="match status" value="1"/>
</dbReference>
<sequence length="651" mass="67727">MTVSRRSRLLAVLGAVFVGLAVILPNVAHADSPPSARIDSVRVSPGHAGFVLTTSNVPGQLDSKTVRVHAGTTALPARVTPVGNTTTTAAPPRAVIIVLDTSGSMAGSGIAAARQAALSYLASLPSDVQAGLLTFSDQPRLAVRPTTNRAAVRTALARVQATGETALYDAVRAAVAALDAARLGASAQRRLVVLSDGVDTSSRAALTSVTGQLAAERIAADVVAFRYGSGDASAAQKIASAAGGRVLAAGNAGELTAAFAAVARNFTARANIELTVPDALAGRNVTLRVTVGSVSTKTAVTFAAVTAPATASPAPPNTAQQAGADRKFWSWQLLALLGGVFLVVLLAVVLLRWQGVREDSARRLVQQISHYGPRREVDQTSETEGAAARTAVGFVGQALRSSGAEQGLARRLDLAAVHRKPAEWALLTACGGAALVAALILLGLSPLLSLPIGLVGSWIVQHVYLSFRIGRRRAAFSEQLPDVLQLIVGSLRSGFSLAQSIDAVVRDGTQPAAGEFSRALAETRIGVDLGDGLNRVADRMDCQDLRWVVMATRIQREVGGNLAEVLKNTVDTMRERAQTRRHVRAISAEGRLSGVIIVSLPIVLGAWLTFSKPQYMSPLFTTSVGLMLIAGGAALIIAGAFWIRALVNVEA</sequence>
<dbReference type="EMBL" id="SLWN01000002">
    <property type="protein sequence ID" value="TCO34238.1"/>
    <property type="molecule type" value="Genomic_DNA"/>
</dbReference>
<proteinExistence type="predicted"/>
<protein>
    <submittedName>
        <fullName evidence="9">Tight adherence protein B</fullName>
    </submittedName>
</protein>
<evidence type="ECO:0000256" key="2">
    <source>
        <dbReference type="ARBA" id="ARBA00022475"/>
    </source>
</evidence>
<dbReference type="InterPro" id="IPR018076">
    <property type="entry name" value="T2SS_GspF_dom"/>
</dbReference>
<keyword evidence="3 6" id="KW-0812">Transmembrane</keyword>
<dbReference type="Pfam" id="PF00482">
    <property type="entry name" value="T2SSF"/>
    <property type="match status" value="1"/>
</dbReference>
<dbReference type="InterPro" id="IPR002035">
    <property type="entry name" value="VWF_A"/>
</dbReference>
<accession>A0A4R2HUG9</accession>
<name>A0A4R2HUG9_9ACTN</name>
<evidence type="ECO:0000259" key="8">
    <source>
        <dbReference type="PROSITE" id="PS50234"/>
    </source>
</evidence>
<feature type="transmembrane region" description="Helical" evidence="6">
    <location>
        <begin position="590"/>
        <end position="610"/>
    </location>
</feature>
<dbReference type="AlphaFoldDB" id="A0A4R2HUG9"/>
<evidence type="ECO:0000256" key="6">
    <source>
        <dbReference type="SAM" id="Phobius"/>
    </source>
</evidence>
<dbReference type="PANTHER" id="PTHR35007:SF1">
    <property type="entry name" value="PILUS ASSEMBLY PROTEIN"/>
    <property type="match status" value="1"/>
</dbReference>
<feature type="transmembrane region" description="Helical" evidence="6">
    <location>
        <begin position="424"/>
        <end position="442"/>
    </location>
</feature>
<dbReference type="Proteomes" id="UP000294508">
    <property type="component" value="Unassembled WGS sequence"/>
</dbReference>
<evidence type="ECO:0000313" key="10">
    <source>
        <dbReference type="Proteomes" id="UP000294508"/>
    </source>
</evidence>
<feature type="domain" description="VWFA" evidence="8">
    <location>
        <begin position="94"/>
        <end position="262"/>
    </location>
</feature>
<dbReference type="Gene3D" id="3.40.50.410">
    <property type="entry name" value="von Willebrand factor, type A domain"/>
    <property type="match status" value="1"/>
</dbReference>
<dbReference type="PROSITE" id="PS50234">
    <property type="entry name" value="VWFA"/>
    <property type="match status" value="1"/>
</dbReference>
<dbReference type="InterPro" id="IPR042094">
    <property type="entry name" value="T2SS_GspF_sf"/>
</dbReference>
<evidence type="ECO:0000256" key="7">
    <source>
        <dbReference type="SAM" id="SignalP"/>
    </source>
</evidence>
<evidence type="ECO:0000256" key="4">
    <source>
        <dbReference type="ARBA" id="ARBA00022989"/>
    </source>
</evidence>
<dbReference type="CDD" id="cd00198">
    <property type="entry name" value="vWFA"/>
    <property type="match status" value="1"/>
</dbReference>
<dbReference type="RefSeq" id="WP_132208036.1">
    <property type="nucleotide sequence ID" value="NZ_SLWN01000002.1"/>
</dbReference>
<feature type="transmembrane region" description="Helical" evidence="6">
    <location>
        <begin position="329"/>
        <end position="353"/>
    </location>
</feature>
<reference evidence="9 10" key="1">
    <citation type="journal article" date="2015" name="Stand. Genomic Sci.">
        <title>Genomic Encyclopedia of Bacterial and Archaeal Type Strains, Phase III: the genomes of soil and plant-associated and newly described type strains.</title>
        <authorList>
            <person name="Whitman W.B."/>
            <person name="Woyke T."/>
            <person name="Klenk H.P."/>
            <person name="Zhou Y."/>
            <person name="Lilburn T.G."/>
            <person name="Beck B.J."/>
            <person name="De Vos P."/>
            <person name="Vandamme P."/>
            <person name="Eisen J.A."/>
            <person name="Garrity G."/>
            <person name="Hugenholtz P."/>
            <person name="Kyrpides N.C."/>
        </authorList>
    </citation>
    <scope>NUCLEOTIDE SEQUENCE [LARGE SCALE GENOMIC DNA]</scope>
    <source>
        <strain evidence="9 10">VKM Ac-2572</strain>
    </source>
</reference>
<keyword evidence="2" id="KW-1003">Cell membrane</keyword>
<feature type="chain" id="PRO_5020804541" evidence="7">
    <location>
        <begin position="31"/>
        <end position="651"/>
    </location>
</feature>
<feature type="transmembrane region" description="Helical" evidence="6">
    <location>
        <begin position="448"/>
        <end position="467"/>
    </location>
</feature>
<keyword evidence="10" id="KW-1185">Reference proteome</keyword>
<keyword evidence="7" id="KW-0732">Signal</keyword>
<dbReference type="SMART" id="SM00327">
    <property type="entry name" value="VWA"/>
    <property type="match status" value="1"/>
</dbReference>
<dbReference type="Gene3D" id="1.20.81.30">
    <property type="entry name" value="Type II secretion system (T2SS), domain F"/>
    <property type="match status" value="1"/>
</dbReference>
<comment type="caution">
    <text evidence="9">The sequence shown here is derived from an EMBL/GenBank/DDBJ whole genome shotgun (WGS) entry which is preliminary data.</text>
</comment>
<dbReference type="OrthoDB" id="597333at2"/>
<comment type="subcellular location">
    <subcellularLocation>
        <location evidence="1">Cell membrane</location>
        <topology evidence="1">Multi-pass membrane protein</topology>
    </subcellularLocation>
</comment>
<dbReference type="InterPro" id="IPR036465">
    <property type="entry name" value="vWFA_dom_sf"/>
</dbReference>